<evidence type="ECO:0000256" key="6">
    <source>
        <dbReference type="RuleBase" id="RU000481"/>
    </source>
</evidence>
<dbReference type="PATRIC" id="fig|1618749.3.peg.186"/>
<dbReference type="GO" id="GO:0008483">
    <property type="term" value="F:transaminase activity"/>
    <property type="evidence" value="ECO:0007669"/>
    <property type="project" value="UniProtKB-KW"/>
</dbReference>
<dbReference type="Gene3D" id="3.90.1150.10">
    <property type="entry name" value="Aspartate Aminotransferase, domain 1"/>
    <property type="match status" value="1"/>
</dbReference>
<comment type="similarity">
    <text evidence="2 6">Belongs to the class-I pyridoxal-phosphate-dependent aminotransferase family.</text>
</comment>
<sequence length="398" mass="43835">MKNFSKRLPRLGTENAFSVIGKAKKFEEEVLKPEGKHLIYLQIGEPGFNTPDNINQAAINAVKDNQTHYTATPGIGALREAVAKKVSRETGGSYAAEDVVVVSGAKPVIFYMLNALIDPGDEVIIPNPAFPIYGSVTEYLGGTVVPLPLHEENDFNPDITELKKSITPKTKLIILNSPQNPTGGVFSEEIIRQIAEVAIDNDLWVLSDEIYNEMVHDGKHFSVAGLPGMALRTVVLNGCSKTYAMTGYRIGWGVTKNKEMTAALERFACNDTSCPTAISQYAALEAVTGPQEDVQKMLVEYKKRRDLIVKLVNEVPGMKCHSPKGAFYLMVNVRELLDKLGTTAAELCDRLMKEANVLILPGTVFGHFGEDYVRFSYVSTEENIIEGMSRIKKFVESL</sequence>
<dbReference type="GO" id="GO:0030170">
    <property type="term" value="F:pyridoxal phosphate binding"/>
    <property type="evidence" value="ECO:0007669"/>
    <property type="project" value="InterPro"/>
</dbReference>
<dbReference type="CDD" id="cd00609">
    <property type="entry name" value="AAT_like"/>
    <property type="match status" value="1"/>
</dbReference>
<feature type="domain" description="Aminotransferase class I/classII large" evidence="7">
    <location>
        <begin position="37"/>
        <end position="391"/>
    </location>
</feature>
<keyword evidence="4 6" id="KW-0808">Transferase</keyword>
<reference evidence="8 9" key="1">
    <citation type="journal article" date="2015" name="Nature">
        <title>rRNA introns, odd ribosomes, and small enigmatic genomes across a large radiation of phyla.</title>
        <authorList>
            <person name="Brown C.T."/>
            <person name="Hug L.A."/>
            <person name="Thomas B.C."/>
            <person name="Sharon I."/>
            <person name="Castelle C.J."/>
            <person name="Singh A."/>
            <person name="Wilkins M.J."/>
            <person name="Williams K.H."/>
            <person name="Banfield J.F."/>
        </authorList>
    </citation>
    <scope>NUCLEOTIDE SEQUENCE [LARGE SCALE GENOMIC DNA]</scope>
</reference>
<dbReference type="AlphaFoldDB" id="A0A0G1W062"/>
<organism evidence="8 9">
    <name type="scientific">Candidatus Nomurabacteria bacterium GW2011_GWB1_47_6</name>
    <dbReference type="NCBI Taxonomy" id="1618749"/>
    <lineage>
        <taxon>Bacteria</taxon>
        <taxon>Candidatus Nomuraibacteriota</taxon>
    </lineage>
</organism>
<evidence type="ECO:0000256" key="3">
    <source>
        <dbReference type="ARBA" id="ARBA00022576"/>
    </source>
</evidence>
<proteinExistence type="inferred from homology"/>
<dbReference type="InterPro" id="IPR050596">
    <property type="entry name" value="AspAT/PAT-like"/>
</dbReference>
<gene>
    <name evidence="8" type="ORF">UY01_C0006G0024</name>
</gene>
<dbReference type="SUPFAM" id="SSF53383">
    <property type="entry name" value="PLP-dependent transferases"/>
    <property type="match status" value="1"/>
</dbReference>
<keyword evidence="5" id="KW-0663">Pyridoxal phosphate</keyword>
<dbReference type="EC" id="2.6.1.-" evidence="6"/>
<dbReference type="EMBL" id="LCOJ01000006">
    <property type="protein sequence ID" value="KKU75695.1"/>
    <property type="molecule type" value="Genomic_DNA"/>
</dbReference>
<dbReference type="InterPro" id="IPR015421">
    <property type="entry name" value="PyrdxlP-dep_Trfase_major"/>
</dbReference>
<dbReference type="PANTHER" id="PTHR46383">
    <property type="entry name" value="ASPARTATE AMINOTRANSFERASE"/>
    <property type="match status" value="1"/>
</dbReference>
<dbReference type="InterPro" id="IPR015422">
    <property type="entry name" value="PyrdxlP-dep_Trfase_small"/>
</dbReference>
<evidence type="ECO:0000256" key="5">
    <source>
        <dbReference type="ARBA" id="ARBA00022898"/>
    </source>
</evidence>
<evidence type="ECO:0000256" key="4">
    <source>
        <dbReference type="ARBA" id="ARBA00022679"/>
    </source>
</evidence>
<dbReference type="Gene3D" id="3.40.640.10">
    <property type="entry name" value="Type I PLP-dependent aspartate aminotransferase-like (Major domain)"/>
    <property type="match status" value="1"/>
</dbReference>
<comment type="cofactor">
    <cofactor evidence="1 6">
        <name>pyridoxal 5'-phosphate</name>
        <dbReference type="ChEBI" id="CHEBI:597326"/>
    </cofactor>
</comment>
<dbReference type="InterPro" id="IPR004838">
    <property type="entry name" value="NHTrfase_class1_PyrdxlP-BS"/>
</dbReference>
<dbReference type="Pfam" id="PF00155">
    <property type="entry name" value="Aminotran_1_2"/>
    <property type="match status" value="1"/>
</dbReference>
<dbReference type="InterPro" id="IPR004839">
    <property type="entry name" value="Aminotransferase_I/II_large"/>
</dbReference>
<dbReference type="PANTHER" id="PTHR46383:SF1">
    <property type="entry name" value="ASPARTATE AMINOTRANSFERASE"/>
    <property type="match status" value="1"/>
</dbReference>
<dbReference type="Proteomes" id="UP000034879">
    <property type="component" value="Unassembled WGS sequence"/>
</dbReference>
<evidence type="ECO:0000313" key="9">
    <source>
        <dbReference type="Proteomes" id="UP000034879"/>
    </source>
</evidence>
<evidence type="ECO:0000256" key="1">
    <source>
        <dbReference type="ARBA" id="ARBA00001933"/>
    </source>
</evidence>
<keyword evidence="3 6" id="KW-0032">Aminotransferase</keyword>
<comment type="caution">
    <text evidence="8">The sequence shown here is derived from an EMBL/GenBank/DDBJ whole genome shotgun (WGS) entry which is preliminary data.</text>
</comment>
<evidence type="ECO:0000256" key="2">
    <source>
        <dbReference type="ARBA" id="ARBA00007441"/>
    </source>
</evidence>
<dbReference type="FunFam" id="3.40.640.10:FF:000033">
    <property type="entry name" value="Aspartate aminotransferase"/>
    <property type="match status" value="1"/>
</dbReference>
<protein>
    <recommendedName>
        <fullName evidence="6">Aminotransferase</fullName>
        <ecNumber evidence="6">2.6.1.-</ecNumber>
    </recommendedName>
</protein>
<dbReference type="GO" id="GO:0006520">
    <property type="term" value="P:amino acid metabolic process"/>
    <property type="evidence" value="ECO:0007669"/>
    <property type="project" value="InterPro"/>
</dbReference>
<name>A0A0G1W062_9BACT</name>
<dbReference type="PROSITE" id="PS00105">
    <property type="entry name" value="AA_TRANSFER_CLASS_1"/>
    <property type="match status" value="1"/>
</dbReference>
<accession>A0A0G1W062</accession>
<evidence type="ECO:0000313" key="8">
    <source>
        <dbReference type="EMBL" id="KKU75695.1"/>
    </source>
</evidence>
<dbReference type="InterPro" id="IPR015424">
    <property type="entry name" value="PyrdxlP-dep_Trfase"/>
</dbReference>
<evidence type="ECO:0000259" key="7">
    <source>
        <dbReference type="Pfam" id="PF00155"/>
    </source>
</evidence>